<dbReference type="RefSeq" id="WP_147053583.1">
    <property type="nucleotide sequence ID" value="NZ_CP042437.1"/>
</dbReference>
<evidence type="ECO:0000256" key="6">
    <source>
        <dbReference type="RuleBase" id="RU004466"/>
    </source>
</evidence>
<dbReference type="InterPro" id="IPR000092">
    <property type="entry name" value="Polyprenyl_synt"/>
</dbReference>
<accession>A0A5B8VY78</accession>
<dbReference type="AlphaFoldDB" id="A0A5B8VY78"/>
<dbReference type="GO" id="GO:0008299">
    <property type="term" value="P:isoprenoid biosynthetic process"/>
    <property type="evidence" value="ECO:0007669"/>
    <property type="project" value="InterPro"/>
</dbReference>
<evidence type="ECO:0000256" key="4">
    <source>
        <dbReference type="ARBA" id="ARBA00022723"/>
    </source>
</evidence>
<dbReference type="PROSITE" id="PS00723">
    <property type="entry name" value="POLYPRENYL_SYNTHASE_1"/>
    <property type="match status" value="1"/>
</dbReference>
<sequence length="323" mass="36281">MLSINDIKKPIAADIDAFEEKFKSSMHSSVPLLDRITHYIVKRKGKQIRPMFVFFAAKICGGINESTHRGAALVELLHTASLVHDDVVDNSYQRRGFFSINALWKNKIAVLVGDYLLSKGLLLSIENNDFQLLRIVSEAVRQMSEGELMQIEKVRRMDIGEPVYYEVIRQKTASLIASCCACGASSAGASDEVVEKMRLFGEKIGIAFQIKDDMFDFGTDDVGKPLGIDIKEKKVTLPLIYSLANTTAVEKKRIINLVKNHNDDPAKIAQIIKFVNETGGLQYAETQMKKYQDEAFEILNTFPPSDSHSALEQLVRFTTERNK</sequence>
<organism evidence="7 8">
    <name type="scientific">Mucilaginibacter ginsenosidivorax</name>
    <dbReference type="NCBI Taxonomy" id="862126"/>
    <lineage>
        <taxon>Bacteria</taxon>
        <taxon>Pseudomonadati</taxon>
        <taxon>Bacteroidota</taxon>
        <taxon>Sphingobacteriia</taxon>
        <taxon>Sphingobacteriales</taxon>
        <taxon>Sphingobacteriaceae</taxon>
        <taxon>Mucilaginibacter</taxon>
    </lineage>
</organism>
<keyword evidence="3 6" id="KW-0808">Transferase</keyword>
<dbReference type="PANTHER" id="PTHR12001:SF69">
    <property type="entry name" value="ALL TRANS-POLYPRENYL-DIPHOSPHATE SYNTHASE PDSS1"/>
    <property type="match status" value="1"/>
</dbReference>
<dbReference type="SUPFAM" id="SSF48576">
    <property type="entry name" value="Terpenoid synthases"/>
    <property type="match status" value="1"/>
</dbReference>
<keyword evidence="5" id="KW-0460">Magnesium</keyword>
<evidence type="ECO:0000256" key="3">
    <source>
        <dbReference type="ARBA" id="ARBA00022679"/>
    </source>
</evidence>
<dbReference type="Pfam" id="PF00348">
    <property type="entry name" value="polyprenyl_synt"/>
    <property type="match status" value="1"/>
</dbReference>
<evidence type="ECO:0000256" key="1">
    <source>
        <dbReference type="ARBA" id="ARBA00001946"/>
    </source>
</evidence>
<dbReference type="Gene3D" id="1.10.600.10">
    <property type="entry name" value="Farnesyl Diphosphate Synthase"/>
    <property type="match status" value="1"/>
</dbReference>
<dbReference type="OrthoDB" id="9805316at2"/>
<gene>
    <name evidence="7" type="ORF">FSB76_10790</name>
</gene>
<protein>
    <submittedName>
        <fullName evidence="7">Polyprenyl synthetase family protein</fullName>
    </submittedName>
</protein>
<comment type="similarity">
    <text evidence="2 6">Belongs to the FPP/GGPP synthase family.</text>
</comment>
<reference evidence="7 8" key="1">
    <citation type="journal article" date="2013" name="J. Microbiol.">
        <title>Mucilaginibacter ginsenosidivorax sp. nov., with ginsenoside converting activity isolated from sediment.</title>
        <authorList>
            <person name="Kim J.K."/>
            <person name="Choi T.E."/>
            <person name="Liu Q.M."/>
            <person name="Park H.Y."/>
            <person name="Yi T.H."/>
            <person name="Yoon M.H."/>
            <person name="Kim S.C."/>
            <person name="Im W.T."/>
        </authorList>
    </citation>
    <scope>NUCLEOTIDE SEQUENCE [LARGE SCALE GENOMIC DNA]</scope>
    <source>
        <strain evidence="7 8">KHI28</strain>
    </source>
</reference>
<dbReference type="EMBL" id="CP042437">
    <property type="protein sequence ID" value="QEC76409.1"/>
    <property type="molecule type" value="Genomic_DNA"/>
</dbReference>
<evidence type="ECO:0000313" key="8">
    <source>
        <dbReference type="Proteomes" id="UP000321362"/>
    </source>
</evidence>
<dbReference type="PROSITE" id="PS00444">
    <property type="entry name" value="POLYPRENYL_SYNTHASE_2"/>
    <property type="match status" value="1"/>
</dbReference>
<name>A0A5B8VY78_9SPHI</name>
<dbReference type="InterPro" id="IPR033749">
    <property type="entry name" value="Polyprenyl_synt_CS"/>
</dbReference>
<dbReference type="PANTHER" id="PTHR12001">
    <property type="entry name" value="GERANYLGERANYL PYROPHOSPHATE SYNTHASE"/>
    <property type="match status" value="1"/>
</dbReference>
<dbReference type="InterPro" id="IPR008949">
    <property type="entry name" value="Isoprenoid_synthase_dom_sf"/>
</dbReference>
<dbReference type="SFLD" id="SFLDS00005">
    <property type="entry name" value="Isoprenoid_Synthase_Type_I"/>
    <property type="match status" value="1"/>
</dbReference>
<dbReference type="GO" id="GO:0004659">
    <property type="term" value="F:prenyltransferase activity"/>
    <property type="evidence" value="ECO:0007669"/>
    <property type="project" value="InterPro"/>
</dbReference>
<comment type="cofactor">
    <cofactor evidence="1">
        <name>Mg(2+)</name>
        <dbReference type="ChEBI" id="CHEBI:18420"/>
    </cofactor>
</comment>
<evidence type="ECO:0000256" key="2">
    <source>
        <dbReference type="ARBA" id="ARBA00006706"/>
    </source>
</evidence>
<dbReference type="KEGG" id="mgk:FSB76_10790"/>
<keyword evidence="4" id="KW-0479">Metal-binding</keyword>
<proteinExistence type="inferred from homology"/>
<dbReference type="Proteomes" id="UP000321362">
    <property type="component" value="Chromosome"/>
</dbReference>
<evidence type="ECO:0000313" key="7">
    <source>
        <dbReference type="EMBL" id="QEC76409.1"/>
    </source>
</evidence>
<keyword evidence="8" id="KW-1185">Reference proteome</keyword>
<dbReference type="GO" id="GO:0046872">
    <property type="term" value="F:metal ion binding"/>
    <property type="evidence" value="ECO:0007669"/>
    <property type="project" value="UniProtKB-KW"/>
</dbReference>
<evidence type="ECO:0000256" key="5">
    <source>
        <dbReference type="ARBA" id="ARBA00022842"/>
    </source>
</evidence>
<dbReference type="CDD" id="cd00685">
    <property type="entry name" value="Trans_IPPS_HT"/>
    <property type="match status" value="1"/>
</dbReference>